<dbReference type="InterPro" id="IPR029063">
    <property type="entry name" value="SAM-dependent_MTases_sf"/>
</dbReference>
<dbReference type="AlphaFoldDB" id="A0A0F8ZQY4"/>
<protein>
    <submittedName>
        <fullName evidence="1">Uncharacterized protein</fullName>
    </submittedName>
</protein>
<gene>
    <name evidence="1" type="ORF">LCGC14_2940250</name>
</gene>
<accession>A0A0F8ZQY4</accession>
<organism evidence="1">
    <name type="scientific">marine sediment metagenome</name>
    <dbReference type="NCBI Taxonomy" id="412755"/>
    <lineage>
        <taxon>unclassified sequences</taxon>
        <taxon>metagenomes</taxon>
        <taxon>ecological metagenomes</taxon>
    </lineage>
</organism>
<comment type="caution">
    <text evidence="1">The sequence shown here is derived from an EMBL/GenBank/DDBJ whole genome shotgun (WGS) entry which is preliminary data.</text>
</comment>
<dbReference type="Gene3D" id="3.40.50.150">
    <property type="entry name" value="Vaccinia Virus protein VP39"/>
    <property type="match status" value="1"/>
</dbReference>
<sequence length="30" mass="3236">MTIEAQGQQVINGDCAEVMAQMPENSVDLI</sequence>
<reference evidence="1" key="1">
    <citation type="journal article" date="2015" name="Nature">
        <title>Complex archaea that bridge the gap between prokaryotes and eukaryotes.</title>
        <authorList>
            <person name="Spang A."/>
            <person name="Saw J.H."/>
            <person name="Jorgensen S.L."/>
            <person name="Zaremba-Niedzwiedzka K."/>
            <person name="Martijn J."/>
            <person name="Lind A.E."/>
            <person name="van Eijk R."/>
            <person name="Schleper C."/>
            <person name="Guy L."/>
            <person name="Ettema T.J."/>
        </authorList>
    </citation>
    <scope>NUCLEOTIDE SEQUENCE</scope>
</reference>
<proteinExistence type="predicted"/>
<dbReference type="EMBL" id="LAZR01058955">
    <property type="protein sequence ID" value="KKK68814.1"/>
    <property type="molecule type" value="Genomic_DNA"/>
</dbReference>
<evidence type="ECO:0000313" key="1">
    <source>
        <dbReference type="EMBL" id="KKK68814.1"/>
    </source>
</evidence>
<name>A0A0F8ZQY4_9ZZZZ</name>
<feature type="non-terminal residue" evidence="1">
    <location>
        <position position="30"/>
    </location>
</feature>